<accession>A0ABT0YFC9</accession>
<evidence type="ECO:0000313" key="1">
    <source>
        <dbReference type="EMBL" id="MCM4084759.1"/>
    </source>
</evidence>
<dbReference type="CDD" id="cd14728">
    <property type="entry name" value="Ere-like"/>
    <property type="match status" value="1"/>
</dbReference>
<dbReference type="Gene3D" id="3.30.1870.10">
    <property type="entry name" value="EreA-like, domain 2"/>
    <property type="match status" value="1"/>
</dbReference>
<dbReference type="InterPro" id="IPR007815">
    <property type="entry name" value="Emycin_Estase"/>
</dbReference>
<keyword evidence="2" id="KW-1185">Reference proteome</keyword>
<dbReference type="PANTHER" id="PTHR31299">
    <property type="entry name" value="ESTERASE, PUTATIVE (AFU_ORTHOLOGUE AFUA_1G05850)-RELATED"/>
    <property type="match status" value="1"/>
</dbReference>
<dbReference type="PANTHER" id="PTHR31299:SF0">
    <property type="entry name" value="ESTERASE, PUTATIVE (AFU_ORTHOLOGUE AFUA_1G05850)-RELATED"/>
    <property type="match status" value="1"/>
</dbReference>
<dbReference type="EMBL" id="JAMQOL010000083">
    <property type="protein sequence ID" value="MCM4084759.1"/>
    <property type="molecule type" value="Genomic_DNA"/>
</dbReference>
<comment type="caution">
    <text evidence="1">The sequence shown here is derived from an EMBL/GenBank/DDBJ whole genome shotgun (WGS) entry which is preliminary data.</text>
</comment>
<sequence length="376" mass="41231">MTSAPEDVMRLLKARPRLLAVGEPTHGDNNLLTLRNLLWKHLVEHEGYRTIALESDCLRALTVDDYVTTGVGDLGDVVRNGFSHEWGHYQGNHELVRWMRSYNDGRPPGEQVRFAGFDGPLEITAAASPRPILAALAESTGTLAPDMDRLLGDDERWTNPAAMMDPSQSVGRSPEAKELRLLADDLAARVAMQPRPDERARLYARTATGLLRYHYWMADSSPDRLSWLLGIRDSMMADNLRALADRGPTFAYGHNSHLQRGRSSMRMGGRPLEWWGAGSLVDAELGTGYAFVATAVGTIHEHGVPAPPPDTVEGHLYAFPQDQLVTGARDLPGARRESPWYGYAPLDPARLAGVDGVVFVRDVTPIAGASARTGPQ</sequence>
<dbReference type="Proteomes" id="UP001523216">
    <property type="component" value="Unassembled WGS sequence"/>
</dbReference>
<organism evidence="1 2">
    <name type="scientific">Paractinoplanes hotanensis</name>
    <dbReference type="NCBI Taxonomy" id="2906497"/>
    <lineage>
        <taxon>Bacteria</taxon>
        <taxon>Bacillati</taxon>
        <taxon>Actinomycetota</taxon>
        <taxon>Actinomycetes</taxon>
        <taxon>Micromonosporales</taxon>
        <taxon>Micromonosporaceae</taxon>
        <taxon>Paractinoplanes</taxon>
    </lineage>
</organism>
<dbReference type="Pfam" id="PF05139">
    <property type="entry name" value="Erythro_esteras"/>
    <property type="match status" value="1"/>
</dbReference>
<protein>
    <submittedName>
        <fullName evidence="1">Erythromycin esterase family protein</fullName>
    </submittedName>
</protein>
<dbReference type="RefSeq" id="WP_251804499.1">
    <property type="nucleotide sequence ID" value="NZ_JAMQOL010000083.1"/>
</dbReference>
<name>A0ABT0YFC9_9ACTN</name>
<dbReference type="PIRSF" id="PIRSF036794">
    <property type="entry name" value="UCP_erythr_ester"/>
    <property type="match status" value="1"/>
</dbReference>
<proteinExistence type="predicted"/>
<dbReference type="InterPro" id="IPR052036">
    <property type="entry name" value="Hydrolase/PRTase-associated"/>
</dbReference>
<reference evidence="1 2" key="1">
    <citation type="submission" date="2022-06" db="EMBL/GenBank/DDBJ databases">
        <title>Actinoplanes abujensis sp. nov., isolated from Nigerian arid soil.</title>
        <authorList>
            <person name="Ding P."/>
        </authorList>
    </citation>
    <scope>NUCLEOTIDE SEQUENCE [LARGE SCALE GENOMIC DNA]</scope>
    <source>
        <strain evidence="2">TRM88002</strain>
    </source>
</reference>
<dbReference type="InterPro" id="IPR014622">
    <property type="entry name" value="UCP036794_erythomycin"/>
</dbReference>
<dbReference type="SUPFAM" id="SSF159501">
    <property type="entry name" value="EreA/ChaN-like"/>
    <property type="match status" value="1"/>
</dbReference>
<evidence type="ECO:0000313" key="2">
    <source>
        <dbReference type="Proteomes" id="UP001523216"/>
    </source>
</evidence>
<gene>
    <name evidence="1" type="ORF">LXN57_45250</name>
</gene>